<dbReference type="CDD" id="cd02440">
    <property type="entry name" value="AdoMet_MTases"/>
    <property type="match status" value="1"/>
</dbReference>
<dbReference type="PANTHER" id="PTHR12706:SF30">
    <property type="entry name" value="PROTEIN STRAWBERRY NOTCH-RELATED"/>
    <property type="match status" value="1"/>
</dbReference>
<proteinExistence type="predicted"/>
<gene>
    <name evidence="2" type="ORF">H3V42_08080</name>
</gene>
<evidence type="ECO:0000313" key="3">
    <source>
        <dbReference type="Proteomes" id="UP000515377"/>
    </source>
</evidence>
<dbReference type="PANTHER" id="PTHR12706">
    <property type="entry name" value="STRAWBERRY NOTCH-RELATED"/>
    <property type="match status" value="1"/>
</dbReference>
<feature type="domain" description="Strawberry notch AAA" evidence="1">
    <location>
        <begin position="315"/>
        <end position="640"/>
    </location>
</feature>
<dbReference type="InterPro" id="IPR027417">
    <property type="entry name" value="P-loop_NTPase"/>
</dbReference>
<reference evidence="2 3" key="1">
    <citation type="submission" date="2020-07" db="EMBL/GenBank/DDBJ databases">
        <title>Whole genome sequence of Sphingobium yanoikuyae A3.</title>
        <authorList>
            <person name="Han S.-S."/>
        </authorList>
    </citation>
    <scope>NUCLEOTIDE SEQUENCE [LARGE SCALE GENOMIC DNA]</scope>
    <source>
        <strain evidence="2 3">A3</strain>
    </source>
</reference>
<evidence type="ECO:0000259" key="1">
    <source>
        <dbReference type="Pfam" id="PF13872"/>
    </source>
</evidence>
<dbReference type="SUPFAM" id="SSF52540">
    <property type="entry name" value="P-loop containing nucleoside triphosphate hydrolases"/>
    <property type="match status" value="1"/>
</dbReference>
<dbReference type="EMBL" id="CP060122">
    <property type="protein sequence ID" value="QNG47545.1"/>
    <property type="molecule type" value="Genomic_DNA"/>
</dbReference>
<evidence type="ECO:0000313" key="2">
    <source>
        <dbReference type="EMBL" id="QNG47545.1"/>
    </source>
</evidence>
<dbReference type="Pfam" id="PF13872">
    <property type="entry name" value="AAA_34"/>
    <property type="match status" value="1"/>
</dbReference>
<organism evidence="2 3">
    <name type="scientific">Sphingobium yanoikuyae</name>
    <name type="common">Sphingomonas yanoikuyae</name>
    <dbReference type="NCBI Taxonomy" id="13690"/>
    <lineage>
        <taxon>Bacteria</taxon>
        <taxon>Pseudomonadati</taxon>
        <taxon>Pseudomonadota</taxon>
        <taxon>Alphaproteobacteria</taxon>
        <taxon>Sphingomonadales</taxon>
        <taxon>Sphingomonadaceae</taxon>
        <taxon>Sphingobium</taxon>
    </lineage>
</organism>
<dbReference type="AlphaFoldDB" id="A0A9X7YEG6"/>
<dbReference type="InterPro" id="IPR026741">
    <property type="entry name" value="SNO"/>
</dbReference>
<dbReference type="Gene3D" id="3.40.50.300">
    <property type="entry name" value="P-loop containing nucleotide triphosphate hydrolases"/>
    <property type="match status" value="1"/>
</dbReference>
<name>A0A9X7YEG6_SPHYA</name>
<accession>A0A9X7YEG6</accession>
<dbReference type="SUPFAM" id="SSF53335">
    <property type="entry name" value="S-adenosyl-L-methionine-dependent methyltransferases"/>
    <property type="match status" value="1"/>
</dbReference>
<dbReference type="InterPro" id="IPR039187">
    <property type="entry name" value="SNO_AAA"/>
</dbReference>
<dbReference type="InterPro" id="IPR029063">
    <property type="entry name" value="SAM-dependent_MTases_sf"/>
</dbReference>
<dbReference type="GO" id="GO:0006355">
    <property type="term" value="P:regulation of DNA-templated transcription"/>
    <property type="evidence" value="ECO:0007669"/>
    <property type="project" value="InterPro"/>
</dbReference>
<dbReference type="Gene3D" id="3.40.50.150">
    <property type="entry name" value="Vaccinia Virus protein VP39"/>
    <property type="match status" value="1"/>
</dbReference>
<sequence length="668" mass="71180">MTTSTHAGRQENCAHSIDKWSSEFSTPTPLGLAAMTAAAITLTDIVLEPSAGTGLLAILAEISGGTLLLNELADTRADLLASLFPAVTIIRFDAAQIDDHLAPGAIPSVVLMNPPFSALANVSGRVADAAYRHIASALARLADGGRLVAITGANFGPDLPAWRDAFVRLQERGTIVFTAAIDGSVYAKHGTSIDTRLTVIDKCPAADPALFPASAGIAPDVATLLGWIERQVPARLAVARPAAVALAEPQAPRTVRGYLARAAAARPARLASIEPEGVELAYETVDWTPPEGARLTDAIYEEYTLQSIRVSGAQPHPTKLVQSAAMASVAPPKPSYRPMLPANIVANGLLSDAQLETIIYAGEAHDEFLAGSWTVDETFDLVSAAPEGAGGAVRFRRGFMLGDGTGAGKGRQSAGIILDNWLRGRRKAVWISKSDKLLEDAQRDVAALGMERLLVSPLSRFPQGKPITLPEGILFTTYATLRSDDRGEKVSRVRQIVDWLGSDWDGVLIFDESHAMQNAGGGKGERGDVAPSQQGRAGLRLQHALPNARVVYVSATGATTVHNLAYAQRLGLWGGEDFPFATRAEFVTAIEDGGVAAMEVLARDLRALGLYAARSLSYDGVEYELVEHPLTAEQRRIYDAYAEAFAVLWRAAHNTAYREEAVMRRSAA</sequence>
<protein>
    <submittedName>
        <fullName evidence="2">Strawberry notch family protein</fullName>
    </submittedName>
</protein>
<dbReference type="Proteomes" id="UP000515377">
    <property type="component" value="Chromosome"/>
</dbReference>